<dbReference type="Proteomes" id="UP000235392">
    <property type="component" value="Unassembled WGS sequence"/>
</dbReference>
<comment type="caution">
    <text evidence="1">The sequence shown here is derived from an EMBL/GenBank/DDBJ whole genome shotgun (WGS) entry which is preliminary data.</text>
</comment>
<dbReference type="EMBL" id="PGCI01000914">
    <property type="protein sequence ID" value="PLW11654.1"/>
    <property type="molecule type" value="Genomic_DNA"/>
</dbReference>
<sequence>MVRAALLASHHPKSVWTDALRHSFFAYNSFLCNTLLGFKTPVQSLGANPAGNSSVVGTTSSISPCTNLTHSPTAGQRKKCQNDKQDMVNADSVMKSICNKIQSESYSLVGYDQDPSSRFRPGHATFTGSSVNFISFPCLSFTSSTSITPIATRHSTPDALIHLS</sequence>
<organism evidence="1 2">
    <name type="scientific">Puccinia coronata f. sp. avenae</name>
    <dbReference type="NCBI Taxonomy" id="200324"/>
    <lineage>
        <taxon>Eukaryota</taxon>
        <taxon>Fungi</taxon>
        <taxon>Dikarya</taxon>
        <taxon>Basidiomycota</taxon>
        <taxon>Pucciniomycotina</taxon>
        <taxon>Pucciniomycetes</taxon>
        <taxon>Pucciniales</taxon>
        <taxon>Pucciniaceae</taxon>
        <taxon>Puccinia</taxon>
    </lineage>
</organism>
<accession>A0A2N5SEM0</accession>
<proteinExistence type="predicted"/>
<evidence type="ECO:0000313" key="2">
    <source>
        <dbReference type="Proteomes" id="UP000235392"/>
    </source>
</evidence>
<gene>
    <name evidence="1" type="ORF">PCASD_21134</name>
</gene>
<dbReference type="AlphaFoldDB" id="A0A2N5SEM0"/>
<name>A0A2N5SEM0_9BASI</name>
<evidence type="ECO:0000313" key="1">
    <source>
        <dbReference type="EMBL" id="PLW11654.1"/>
    </source>
</evidence>
<protein>
    <submittedName>
        <fullName evidence="1">Uncharacterized protein</fullName>
    </submittedName>
</protein>
<reference evidence="1 2" key="1">
    <citation type="submission" date="2017-11" db="EMBL/GenBank/DDBJ databases">
        <title>De novo assembly and phasing of dikaryotic genomes from two isolates of Puccinia coronata f. sp. avenae, the causal agent of oat crown rust.</title>
        <authorList>
            <person name="Miller M.E."/>
            <person name="Zhang Y."/>
            <person name="Omidvar V."/>
            <person name="Sperschneider J."/>
            <person name="Schwessinger B."/>
            <person name="Raley C."/>
            <person name="Palmer J.M."/>
            <person name="Garnica D."/>
            <person name="Upadhyaya N."/>
            <person name="Rathjen J."/>
            <person name="Taylor J.M."/>
            <person name="Park R.F."/>
            <person name="Dodds P.N."/>
            <person name="Hirsch C.D."/>
            <person name="Kianian S.F."/>
            <person name="Figueroa M."/>
        </authorList>
    </citation>
    <scope>NUCLEOTIDE SEQUENCE [LARGE SCALE GENOMIC DNA]</scope>
    <source>
        <strain evidence="1">12SD80</strain>
    </source>
</reference>